<dbReference type="RefSeq" id="XP_037222625.1">
    <property type="nucleotide sequence ID" value="XM_037362333.1"/>
</dbReference>
<gene>
    <name evidence="3" type="ORF">MIND_00555800</name>
</gene>
<dbReference type="PANTHER" id="PTHR24320:SF283">
    <property type="entry name" value="RETINOL DEHYDROGENASE 11"/>
    <property type="match status" value="1"/>
</dbReference>
<comment type="similarity">
    <text evidence="1">Belongs to the short-chain dehydrogenases/reductases (SDR) family.</text>
</comment>
<evidence type="ECO:0000256" key="2">
    <source>
        <dbReference type="ARBA" id="ARBA00023002"/>
    </source>
</evidence>
<keyword evidence="4" id="KW-1185">Reference proteome</keyword>
<dbReference type="Pfam" id="PF00106">
    <property type="entry name" value="adh_short"/>
    <property type="match status" value="1"/>
</dbReference>
<dbReference type="Proteomes" id="UP000636479">
    <property type="component" value="Unassembled WGS sequence"/>
</dbReference>
<organism evidence="3 4">
    <name type="scientific">Mycena indigotica</name>
    <dbReference type="NCBI Taxonomy" id="2126181"/>
    <lineage>
        <taxon>Eukaryota</taxon>
        <taxon>Fungi</taxon>
        <taxon>Dikarya</taxon>
        <taxon>Basidiomycota</taxon>
        <taxon>Agaricomycotina</taxon>
        <taxon>Agaricomycetes</taxon>
        <taxon>Agaricomycetidae</taxon>
        <taxon>Agaricales</taxon>
        <taxon>Marasmiineae</taxon>
        <taxon>Mycenaceae</taxon>
        <taxon>Mycena</taxon>
    </lineage>
</organism>
<evidence type="ECO:0000256" key="1">
    <source>
        <dbReference type="ARBA" id="ARBA00006484"/>
    </source>
</evidence>
<dbReference type="GO" id="GO:0016491">
    <property type="term" value="F:oxidoreductase activity"/>
    <property type="evidence" value="ECO:0007669"/>
    <property type="project" value="UniProtKB-KW"/>
</dbReference>
<dbReference type="OrthoDB" id="191139at2759"/>
<evidence type="ECO:0000313" key="3">
    <source>
        <dbReference type="EMBL" id="KAF7307606.1"/>
    </source>
</evidence>
<evidence type="ECO:0000313" key="4">
    <source>
        <dbReference type="Proteomes" id="UP000636479"/>
    </source>
</evidence>
<dbReference type="AlphaFoldDB" id="A0A8H6W934"/>
<dbReference type="SUPFAM" id="SSF51735">
    <property type="entry name" value="NAD(P)-binding Rossmann-fold domains"/>
    <property type="match status" value="1"/>
</dbReference>
<accession>A0A8H6W934</accession>
<protein>
    <submittedName>
        <fullName evidence="3">Short-chain dehydrogenase/reductase family protein</fullName>
    </submittedName>
</protein>
<sequence>MSSPTFDVNTTAKEVAAAFPDQIKGKTILVTGTSLKSIGFTTAQALAKDADLLIITGRSLEKLKETEAALKAEYPSANIRPLTLDLASRASVRKAAAEVNAYTEPLHVGILIHNAASVIGAFKLNEDKLESQFSSNHVSPFLFTKLVAPKLIASATPTFAPRVIFVSSGAHAHGAIDWDTLTAPDESKYVPIMAYAQSKIANVLTAKELTKRSGGRIQAYSLHPGAVATSEVPETVVTLQSLGFYTPEGKPNTEKFSFKSREQGASTTVVAAIDPRIEGQGGVYLNDSVVANESVSAAASDPANAERLWTVTEEILGEKFTFA</sequence>
<reference evidence="3" key="1">
    <citation type="submission" date="2020-05" db="EMBL/GenBank/DDBJ databases">
        <title>Mycena genomes resolve the evolution of fungal bioluminescence.</title>
        <authorList>
            <person name="Tsai I.J."/>
        </authorList>
    </citation>
    <scope>NUCLEOTIDE SEQUENCE</scope>
    <source>
        <strain evidence="3">171206Taipei</strain>
    </source>
</reference>
<proteinExistence type="inferred from homology"/>
<dbReference type="InterPro" id="IPR036291">
    <property type="entry name" value="NAD(P)-bd_dom_sf"/>
</dbReference>
<dbReference type="InterPro" id="IPR002347">
    <property type="entry name" value="SDR_fam"/>
</dbReference>
<keyword evidence="2" id="KW-0560">Oxidoreductase</keyword>
<name>A0A8H6W934_9AGAR</name>
<dbReference type="Gene3D" id="3.40.50.720">
    <property type="entry name" value="NAD(P)-binding Rossmann-like Domain"/>
    <property type="match status" value="1"/>
</dbReference>
<dbReference type="PANTHER" id="PTHR24320">
    <property type="entry name" value="RETINOL DEHYDROGENASE"/>
    <property type="match status" value="1"/>
</dbReference>
<dbReference type="GeneID" id="59344849"/>
<comment type="caution">
    <text evidence="3">The sequence shown here is derived from an EMBL/GenBank/DDBJ whole genome shotgun (WGS) entry which is preliminary data.</text>
</comment>
<dbReference type="EMBL" id="JACAZF010000004">
    <property type="protein sequence ID" value="KAF7307606.1"/>
    <property type="molecule type" value="Genomic_DNA"/>
</dbReference>